<evidence type="ECO:0000256" key="1">
    <source>
        <dbReference type="SAM" id="SignalP"/>
    </source>
</evidence>
<sequence length="230" mass="26518" precursor="true">MRKSSISLIIASTLTLQFTLLHAQDAQPHTFEQLKQTLSQIESQSRILRNQSNTINSSLSNIETEIKQIQSVAVTSTNTSSTTTISSTNQIQDPQYTYSYSLNKLVFKDLDEFGLRKKFNASLRRYKRAKTCRRKLTNTEFFESFKQNQIVLTFAIKNQSEEPLKFQGTVNLYRAKPNLNLTNQRPVAEQSFSTPIIKRNKSYQFRALVSEYDAHYCRYAEITTITAETE</sequence>
<dbReference type="KEGG" id="pcor:KS4_08120"/>
<keyword evidence="1" id="KW-0732">Signal</keyword>
<dbReference type="RefSeq" id="WP_145074883.1">
    <property type="nucleotide sequence ID" value="NZ_CP036425.1"/>
</dbReference>
<name>A0A517YRC4_9BACT</name>
<accession>A0A517YRC4</accession>
<dbReference type="Proteomes" id="UP000317369">
    <property type="component" value="Chromosome"/>
</dbReference>
<feature type="chain" id="PRO_5022138876" evidence="1">
    <location>
        <begin position="24"/>
        <end position="230"/>
    </location>
</feature>
<feature type="signal peptide" evidence="1">
    <location>
        <begin position="1"/>
        <end position="23"/>
    </location>
</feature>
<reference evidence="2 3" key="1">
    <citation type="submission" date="2019-02" db="EMBL/GenBank/DDBJ databases">
        <title>Deep-cultivation of Planctomycetes and their phenomic and genomic characterization uncovers novel biology.</title>
        <authorList>
            <person name="Wiegand S."/>
            <person name="Jogler M."/>
            <person name="Boedeker C."/>
            <person name="Pinto D."/>
            <person name="Vollmers J."/>
            <person name="Rivas-Marin E."/>
            <person name="Kohn T."/>
            <person name="Peeters S.H."/>
            <person name="Heuer A."/>
            <person name="Rast P."/>
            <person name="Oberbeckmann S."/>
            <person name="Bunk B."/>
            <person name="Jeske O."/>
            <person name="Meyerdierks A."/>
            <person name="Storesund J.E."/>
            <person name="Kallscheuer N."/>
            <person name="Luecker S."/>
            <person name="Lage O.M."/>
            <person name="Pohl T."/>
            <person name="Merkel B.J."/>
            <person name="Hornburger P."/>
            <person name="Mueller R.-W."/>
            <person name="Bruemmer F."/>
            <person name="Labrenz M."/>
            <person name="Spormann A.M."/>
            <person name="Op den Camp H."/>
            <person name="Overmann J."/>
            <person name="Amann R."/>
            <person name="Jetten M.S.M."/>
            <person name="Mascher T."/>
            <person name="Medema M.H."/>
            <person name="Devos D.P."/>
            <person name="Kaster A.-K."/>
            <person name="Ovreas L."/>
            <person name="Rohde M."/>
            <person name="Galperin M.Y."/>
            <person name="Jogler C."/>
        </authorList>
    </citation>
    <scope>NUCLEOTIDE SEQUENCE [LARGE SCALE GENOMIC DNA]</scope>
    <source>
        <strain evidence="2 3">KS4</strain>
    </source>
</reference>
<protein>
    <submittedName>
        <fullName evidence="2">Uncharacterized protein</fullName>
    </submittedName>
</protein>
<evidence type="ECO:0000313" key="3">
    <source>
        <dbReference type="Proteomes" id="UP000317369"/>
    </source>
</evidence>
<dbReference type="AlphaFoldDB" id="A0A517YRC4"/>
<proteinExistence type="predicted"/>
<organism evidence="2 3">
    <name type="scientific">Poriferisphaera corsica</name>
    <dbReference type="NCBI Taxonomy" id="2528020"/>
    <lineage>
        <taxon>Bacteria</taxon>
        <taxon>Pseudomonadati</taxon>
        <taxon>Planctomycetota</taxon>
        <taxon>Phycisphaerae</taxon>
        <taxon>Phycisphaerales</taxon>
        <taxon>Phycisphaeraceae</taxon>
        <taxon>Poriferisphaera</taxon>
    </lineage>
</organism>
<evidence type="ECO:0000313" key="2">
    <source>
        <dbReference type="EMBL" id="QDU32778.1"/>
    </source>
</evidence>
<keyword evidence="3" id="KW-1185">Reference proteome</keyword>
<gene>
    <name evidence="2" type="ORF">KS4_08120</name>
</gene>
<dbReference type="EMBL" id="CP036425">
    <property type="protein sequence ID" value="QDU32778.1"/>
    <property type="molecule type" value="Genomic_DNA"/>
</dbReference>